<evidence type="ECO:0000256" key="1">
    <source>
        <dbReference type="SAM" id="Coils"/>
    </source>
</evidence>
<evidence type="ECO:0000313" key="3">
    <source>
        <dbReference type="EMBL" id="CAK0826480.1"/>
    </source>
</evidence>
<feature type="region of interest" description="Disordered" evidence="2">
    <location>
        <begin position="1"/>
        <end position="20"/>
    </location>
</feature>
<keyword evidence="1" id="KW-0175">Coiled coil</keyword>
<dbReference type="EMBL" id="CAUYUJ010009335">
    <property type="protein sequence ID" value="CAK0826480.1"/>
    <property type="molecule type" value="Genomic_DNA"/>
</dbReference>
<protein>
    <submittedName>
        <fullName evidence="3">Uncharacterized protein</fullName>
    </submittedName>
</protein>
<name>A0ABN9S3Y2_9DINO</name>
<keyword evidence="4" id="KW-1185">Reference proteome</keyword>
<reference evidence="3" key="1">
    <citation type="submission" date="2023-10" db="EMBL/GenBank/DDBJ databases">
        <authorList>
            <person name="Chen Y."/>
            <person name="Shah S."/>
            <person name="Dougan E. K."/>
            <person name="Thang M."/>
            <person name="Chan C."/>
        </authorList>
    </citation>
    <scope>NUCLEOTIDE SEQUENCE [LARGE SCALE GENOMIC DNA]</scope>
</reference>
<evidence type="ECO:0000256" key="2">
    <source>
        <dbReference type="SAM" id="MobiDB-lite"/>
    </source>
</evidence>
<comment type="caution">
    <text evidence="3">The sequence shown here is derived from an EMBL/GenBank/DDBJ whole genome shotgun (WGS) entry which is preliminary data.</text>
</comment>
<feature type="coiled-coil region" evidence="1">
    <location>
        <begin position="122"/>
        <end position="149"/>
    </location>
</feature>
<proteinExistence type="predicted"/>
<evidence type="ECO:0000313" key="4">
    <source>
        <dbReference type="Proteomes" id="UP001189429"/>
    </source>
</evidence>
<organism evidence="3 4">
    <name type="scientific">Prorocentrum cordatum</name>
    <dbReference type="NCBI Taxonomy" id="2364126"/>
    <lineage>
        <taxon>Eukaryota</taxon>
        <taxon>Sar</taxon>
        <taxon>Alveolata</taxon>
        <taxon>Dinophyceae</taxon>
        <taxon>Prorocentrales</taxon>
        <taxon>Prorocentraceae</taxon>
        <taxon>Prorocentrum</taxon>
    </lineage>
</organism>
<sequence length="431" mass="44672">MHRGWRQKADGHHGTSGGHLIGSGAEEALLRAAELQEAMLLVLEQAARLALRPSGADRDRGVDARVASLLRLVAEVERLEYHLARLCRERSPVGPELHDVAVAAASLVLEVEAGTEADARALKLLAAELSELREDQQALAEACGSLRERGESAGHDLDALVEARDEVPKLVASTAVGAAGPGEGALGPETAALDGAGASTRRLLDVLSAGLRALEAEADGLLRYLDASGLLRSRVALGHAGGRAQAPGIAASGLAFVASGLAEVRSRGSQCVEGGARGHVNVRLTHPGQPSGSGAAAAPRTSGGSISSRLSFAPWLAFEARSFSWVAPAGTRDLRVVAELRPPRAGQAHRGGGAALSARCEGTPPGEALVGANGSLLGAGERRPASLGGATWEGPRNTADVFTLVFVTCDWFSWILLHNEQTRGFIDRVWA</sequence>
<gene>
    <name evidence="3" type="ORF">PCOR1329_LOCUS26308</name>
</gene>
<dbReference type="Proteomes" id="UP001189429">
    <property type="component" value="Unassembled WGS sequence"/>
</dbReference>
<accession>A0ABN9S3Y2</accession>